<feature type="compositionally biased region" description="Low complexity" evidence="1">
    <location>
        <begin position="83"/>
        <end position="95"/>
    </location>
</feature>
<name>A0A8T0PC04_PANVG</name>
<gene>
    <name evidence="2" type="ORF">PVAP13_8NG347500</name>
</gene>
<proteinExistence type="predicted"/>
<accession>A0A8T0PC04</accession>
<evidence type="ECO:0000313" key="3">
    <source>
        <dbReference type="Proteomes" id="UP000823388"/>
    </source>
</evidence>
<dbReference type="AlphaFoldDB" id="A0A8T0PC04"/>
<reference evidence="2" key="1">
    <citation type="submission" date="2020-05" db="EMBL/GenBank/DDBJ databases">
        <title>WGS assembly of Panicum virgatum.</title>
        <authorList>
            <person name="Lovell J.T."/>
            <person name="Jenkins J."/>
            <person name="Shu S."/>
            <person name="Juenger T.E."/>
            <person name="Schmutz J."/>
        </authorList>
    </citation>
    <scope>NUCLEOTIDE SEQUENCE</scope>
    <source>
        <strain evidence="2">AP13</strain>
    </source>
</reference>
<feature type="compositionally biased region" description="Basic residues" evidence="1">
    <location>
        <begin position="68"/>
        <end position="82"/>
    </location>
</feature>
<protein>
    <submittedName>
        <fullName evidence="2">Uncharacterized protein</fullName>
    </submittedName>
</protein>
<feature type="region of interest" description="Disordered" evidence="1">
    <location>
        <begin position="1"/>
        <end position="40"/>
    </location>
</feature>
<organism evidence="2 3">
    <name type="scientific">Panicum virgatum</name>
    <name type="common">Blackwell switchgrass</name>
    <dbReference type="NCBI Taxonomy" id="38727"/>
    <lineage>
        <taxon>Eukaryota</taxon>
        <taxon>Viridiplantae</taxon>
        <taxon>Streptophyta</taxon>
        <taxon>Embryophyta</taxon>
        <taxon>Tracheophyta</taxon>
        <taxon>Spermatophyta</taxon>
        <taxon>Magnoliopsida</taxon>
        <taxon>Liliopsida</taxon>
        <taxon>Poales</taxon>
        <taxon>Poaceae</taxon>
        <taxon>PACMAD clade</taxon>
        <taxon>Panicoideae</taxon>
        <taxon>Panicodae</taxon>
        <taxon>Paniceae</taxon>
        <taxon>Panicinae</taxon>
        <taxon>Panicum</taxon>
        <taxon>Panicum sect. Hiantes</taxon>
    </lineage>
</organism>
<sequence>MRSPASVFRGQVRFNFHNSSPCSGRREQQGGGWGVGARRSGRGVRELRWPAWRIRSCRRCGAGAGQRRPPRRSRHGQRRRSARGAGHAGAAGARPRLPPTPSRRRGPTKLMRRMRKTRSCTSSSAWRPSTKAVVSIFIPLRCSGTRNVCSSGIFLIPFCVSIFASSYGYGTVSHPGIALFGSLSIATGRSSWHYYRNANLS</sequence>
<dbReference type="EMBL" id="CM029052">
    <property type="protein sequence ID" value="KAG2558508.1"/>
    <property type="molecule type" value="Genomic_DNA"/>
</dbReference>
<dbReference type="Proteomes" id="UP000823388">
    <property type="component" value="Chromosome 8N"/>
</dbReference>
<feature type="compositionally biased region" description="Basic residues" evidence="1">
    <location>
        <begin position="102"/>
        <end position="118"/>
    </location>
</feature>
<keyword evidence="3" id="KW-1185">Reference proteome</keyword>
<feature type="region of interest" description="Disordered" evidence="1">
    <location>
        <begin position="60"/>
        <end position="122"/>
    </location>
</feature>
<evidence type="ECO:0000313" key="2">
    <source>
        <dbReference type="EMBL" id="KAG2558508.1"/>
    </source>
</evidence>
<comment type="caution">
    <text evidence="2">The sequence shown here is derived from an EMBL/GenBank/DDBJ whole genome shotgun (WGS) entry which is preliminary data.</text>
</comment>
<evidence type="ECO:0000256" key="1">
    <source>
        <dbReference type="SAM" id="MobiDB-lite"/>
    </source>
</evidence>